<reference evidence="1 2" key="1">
    <citation type="submission" date="2020-02" db="EMBL/GenBank/DDBJ databases">
        <title>Draft genome sequence of Haematococcus lacustris strain NIES-144.</title>
        <authorList>
            <person name="Morimoto D."/>
            <person name="Nakagawa S."/>
            <person name="Yoshida T."/>
            <person name="Sawayama S."/>
        </authorList>
    </citation>
    <scope>NUCLEOTIDE SEQUENCE [LARGE SCALE GENOMIC DNA]</scope>
    <source>
        <strain evidence="1 2">NIES-144</strain>
    </source>
</reference>
<evidence type="ECO:0000313" key="2">
    <source>
        <dbReference type="Proteomes" id="UP000485058"/>
    </source>
</evidence>
<feature type="non-terminal residue" evidence="1">
    <location>
        <position position="1"/>
    </location>
</feature>
<gene>
    <name evidence="1" type="ORF">HaLaN_13924</name>
</gene>
<evidence type="ECO:0000313" key="1">
    <source>
        <dbReference type="EMBL" id="GFH17315.1"/>
    </source>
</evidence>
<dbReference type="EMBL" id="BLLF01001129">
    <property type="protein sequence ID" value="GFH17315.1"/>
    <property type="molecule type" value="Genomic_DNA"/>
</dbReference>
<organism evidence="1 2">
    <name type="scientific">Haematococcus lacustris</name>
    <name type="common">Green alga</name>
    <name type="synonym">Haematococcus pluvialis</name>
    <dbReference type="NCBI Taxonomy" id="44745"/>
    <lineage>
        <taxon>Eukaryota</taxon>
        <taxon>Viridiplantae</taxon>
        <taxon>Chlorophyta</taxon>
        <taxon>core chlorophytes</taxon>
        <taxon>Chlorophyceae</taxon>
        <taxon>CS clade</taxon>
        <taxon>Chlamydomonadales</taxon>
        <taxon>Haematococcaceae</taxon>
        <taxon>Haematococcus</taxon>
    </lineage>
</organism>
<proteinExistence type="predicted"/>
<comment type="caution">
    <text evidence="1">The sequence shown here is derived from an EMBL/GenBank/DDBJ whole genome shotgun (WGS) entry which is preliminary data.</text>
</comment>
<name>A0A699Z6W3_HAELA</name>
<dbReference type="Proteomes" id="UP000485058">
    <property type="component" value="Unassembled WGS sequence"/>
</dbReference>
<keyword evidence="2" id="KW-1185">Reference proteome</keyword>
<sequence>VRQLADGLQALALLPWGVECGQVLARVLPLLAHGNLAAQVGLLDHFLPSLQLADLDTAPQEHAQRQRAQLGSFLALLQ</sequence>
<accession>A0A699Z6W3</accession>
<feature type="non-terminal residue" evidence="1">
    <location>
        <position position="78"/>
    </location>
</feature>
<dbReference type="AlphaFoldDB" id="A0A699Z6W3"/>
<protein>
    <submittedName>
        <fullName evidence="1">Uncharacterized protein</fullName>
    </submittedName>
</protein>